<protein>
    <submittedName>
        <fullName evidence="1">Uncharacterized protein</fullName>
    </submittedName>
</protein>
<evidence type="ECO:0000313" key="2">
    <source>
        <dbReference type="Proteomes" id="UP000065261"/>
    </source>
</evidence>
<organism evidence="1">
    <name type="scientific">Pseudoalteromonas translucida KMM 520</name>
    <dbReference type="NCBI Taxonomy" id="1315283"/>
    <lineage>
        <taxon>Bacteria</taxon>
        <taxon>Pseudomonadati</taxon>
        <taxon>Pseudomonadota</taxon>
        <taxon>Gammaproteobacteria</taxon>
        <taxon>Alteromonadales</taxon>
        <taxon>Pseudoalteromonadaceae</taxon>
        <taxon>Pseudoalteromonas</taxon>
    </lineage>
</organism>
<dbReference type="EMBL" id="CP011034">
    <property type="protein sequence ID" value="ALS32640.1"/>
    <property type="molecule type" value="Genomic_DNA"/>
</dbReference>
<dbReference type="OrthoDB" id="6268124at2"/>
<gene>
    <name evidence="1" type="ORF">PTRA_a1424</name>
</gene>
<name>A0A0U2VDE8_9GAMM</name>
<dbReference type="PATRIC" id="fig|1315283.4.peg.1232"/>
<dbReference type="RefSeq" id="WP_058373080.1">
    <property type="nucleotide sequence ID" value="NZ_CP011034.1"/>
</dbReference>
<dbReference type="KEGG" id="ptn:PTRA_a1424"/>
<dbReference type="AlphaFoldDB" id="A0A0U2VDE8"/>
<accession>A0A0U2VDE8</accession>
<sequence>MKVLRVPRLIAAREDFKDIRVGQATIIACKVNGEAGWALPGCKFTTRRSLAFNVCAKMNNIILELGGISPAMKVKRAA</sequence>
<evidence type="ECO:0000313" key="1">
    <source>
        <dbReference type="EMBL" id="ALS32640.1"/>
    </source>
</evidence>
<reference evidence="1 2" key="1">
    <citation type="submission" date="2015-03" db="EMBL/GenBank/DDBJ databases">
        <authorList>
            <person name="Murphy D."/>
        </authorList>
    </citation>
    <scope>NUCLEOTIDE SEQUENCE [LARGE SCALE GENOMIC DNA]</scope>
    <source>
        <strain evidence="1 2">KMM 520</strain>
    </source>
</reference>
<dbReference type="Proteomes" id="UP000065261">
    <property type="component" value="Chromosome I"/>
</dbReference>
<proteinExistence type="predicted"/>